<gene>
    <name evidence="2" type="ORF">NDES1114_LOCUS27306</name>
</gene>
<evidence type="ECO:0000313" key="2">
    <source>
        <dbReference type="EMBL" id="CAD9140287.1"/>
    </source>
</evidence>
<protein>
    <submittedName>
        <fullName evidence="2">Uncharacterized protein</fullName>
    </submittedName>
</protein>
<reference evidence="2" key="1">
    <citation type="submission" date="2021-01" db="EMBL/GenBank/DDBJ databases">
        <authorList>
            <person name="Corre E."/>
            <person name="Pelletier E."/>
            <person name="Niang G."/>
            <person name="Scheremetjew M."/>
            <person name="Finn R."/>
            <person name="Kale V."/>
            <person name="Holt S."/>
            <person name="Cochrane G."/>
            <person name="Meng A."/>
            <person name="Brown T."/>
            <person name="Cohen L."/>
        </authorList>
    </citation>
    <scope>NUCLEOTIDE SEQUENCE</scope>
    <source>
        <strain evidence="2">CCAP 1951/1</strain>
    </source>
</reference>
<organism evidence="2">
    <name type="scientific">Neobodo designis</name>
    <name type="common">Flagellated protozoan</name>
    <name type="synonym">Bodo designis</name>
    <dbReference type="NCBI Taxonomy" id="312471"/>
    <lineage>
        <taxon>Eukaryota</taxon>
        <taxon>Discoba</taxon>
        <taxon>Euglenozoa</taxon>
        <taxon>Kinetoplastea</taxon>
        <taxon>Metakinetoplastina</taxon>
        <taxon>Neobodonida</taxon>
        <taxon>Neobodo</taxon>
    </lineage>
</organism>
<proteinExistence type="predicted"/>
<dbReference type="EMBL" id="HBGF01040778">
    <property type="protein sequence ID" value="CAD9140287.1"/>
    <property type="molecule type" value="Transcribed_RNA"/>
</dbReference>
<sequence>MPRGSGGAQGSWVPHSGVDLRACLPTMPAPVGDATDSDDDASGAMGAPAASDAWGDLAGPMELSVADVATISRLQGEALLRVLRHFAGTNACPDARAIHSVGRSLAADPTRTLTATRGAAGVIPTAGPRTARAPRHWVPVASLLASAVAATTPIDPSAAVAVAHSLAAAAEPYRAVCASADEMGELYRAIATLQRAAPPAANAAFELLVRRIDHFELFV</sequence>
<evidence type="ECO:0000256" key="1">
    <source>
        <dbReference type="SAM" id="MobiDB-lite"/>
    </source>
</evidence>
<name>A0A7S1QIX1_NEODS</name>
<accession>A0A7S1QIX1</accession>
<dbReference type="AlphaFoldDB" id="A0A7S1QIX1"/>
<feature type="region of interest" description="Disordered" evidence="1">
    <location>
        <begin position="27"/>
        <end position="49"/>
    </location>
</feature>